<dbReference type="GO" id="GO:0061504">
    <property type="term" value="P:cyclic threonylcarbamoyladenosine biosynthetic process"/>
    <property type="evidence" value="ECO:0007669"/>
    <property type="project" value="TreeGrafter"/>
</dbReference>
<keyword evidence="3" id="KW-1185">Reference proteome</keyword>
<dbReference type="RefSeq" id="WP_092730578.1">
    <property type="nucleotide sequence ID" value="NZ_FMXE01000017.1"/>
</dbReference>
<dbReference type="Gene3D" id="3.40.50.720">
    <property type="entry name" value="NAD(P)-binding Rossmann-like Domain"/>
    <property type="match status" value="1"/>
</dbReference>
<dbReference type="InterPro" id="IPR000594">
    <property type="entry name" value="ThiF_NAD_FAD-bd"/>
</dbReference>
<feature type="domain" description="THIF-type NAD/FAD binding fold" evidence="1">
    <location>
        <begin position="115"/>
        <end position="249"/>
    </location>
</feature>
<dbReference type="SUPFAM" id="SSF69572">
    <property type="entry name" value="Activating enzymes of the ubiquitin-like proteins"/>
    <property type="match status" value="1"/>
</dbReference>
<dbReference type="InterPro" id="IPR035985">
    <property type="entry name" value="Ubiquitin-activating_enz"/>
</dbReference>
<dbReference type="Pfam" id="PF00899">
    <property type="entry name" value="ThiF"/>
    <property type="match status" value="1"/>
</dbReference>
<evidence type="ECO:0000313" key="2">
    <source>
        <dbReference type="EMBL" id="SDA82428.1"/>
    </source>
</evidence>
<name>A0A1G5YI50_9BACT</name>
<proteinExistence type="predicted"/>
<dbReference type="AlphaFoldDB" id="A0A1G5YI50"/>
<evidence type="ECO:0000259" key="1">
    <source>
        <dbReference type="Pfam" id="PF00899"/>
    </source>
</evidence>
<dbReference type="InterPro" id="IPR000415">
    <property type="entry name" value="Nitroreductase-like"/>
</dbReference>
<dbReference type="OrthoDB" id="5149792at2"/>
<protein>
    <submittedName>
        <fullName evidence="2">ThiF family protein</fullName>
    </submittedName>
</protein>
<dbReference type="NCBIfam" id="NF005901">
    <property type="entry name" value="PRK07877.1"/>
    <property type="match status" value="1"/>
</dbReference>
<dbReference type="PANTHER" id="PTHR43267">
    <property type="entry name" value="TRNA THREONYLCARBAMOYLADENOSINE DEHYDRATASE"/>
    <property type="match status" value="1"/>
</dbReference>
<dbReference type="Gene3D" id="3.40.109.10">
    <property type="entry name" value="NADH Oxidase"/>
    <property type="match status" value="1"/>
</dbReference>
<dbReference type="GO" id="GO:0061503">
    <property type="term" value="F:tRNA threonylcarbamoyladenosine dehydratase"/>
    <property type="evidence" value="ECO:0007669"/>
    <property type="project" value="TreeGrafter"/>
</dbReference>
<reference evidence="3" key="1">
    <citation type="submission" date="2016-10" db="EMBL/GenBank/DDBJ databases">
        <authorList>
            <person name="Varghese N."/>
            <person name="Submissions S."/>
        </authorList>
    </citation>
    <scope>NUCLEOTIDE SEQUENCE [LARGE SCALE GENOMIC DNA]</scope>
    <source>
        <strain evidence="3">DSM 22703</strain>
    </source>
</reference>
<dbReference type="SUPFAM" id="SSF55469">
    <property type="entry name" value="FMN-dependent nitroreductase-like"/>
    <property type="match status" value="1"/>
</dbReference>
<dbReference type="GO" id="GO:0008641">
    <property type="term" value="F:ubiquitin-like modifier activating enzyme activity"/>
    <property type="evidence" value="ECO:0007669"/>
    <property type="project" value="InterPro"/>
</dbReference>
<sequence>MLTYSKFDLGDQVYPVLYNPSDQSDLEKIQNLKANSFIYVVDEIDSQVSDLIKSQSPEYQFSKEELRERVRDFFRDKDKERFGNWVYYPWKYTLVHLLPEKDFIRVRTVRNNFKITPSEQQELGDKKVGIVGLSVGQSIALAMALERSCGEMRLADFDILELSNLNRLKAGVTSLGIEKVVIAAREISEIDPYLKVTLFREGINEDNIGDFLTANGKLDLLVDECDSLDIKVLIRERAKLEQIPVMMDTSDRGMLDIERFDVEPKRKIFHGMLEGITKDELANLSNKERVAIVLKITGLETLSLRMKASLLEIGSSITSWPQLASGVFLGGASVAHVGRRLLLGDNVPSGRFYVDFDEIIKIDQVEEIEVQPKKLSVSTFSKKFLKMLPDNILQSGYILSLEELKLILSFANMAPSGGNIQPWIWVFDSKGILHLFHDKERSHSMLDFKGSGSLIAFGAALENLRLITAKEGIEVEFIDQIQEFEQDLICSIRFIAKFKFPISVPYLELADGISLRCTNRKNNSRQLLPLEQLVELAAFAENEGLSIKFTEDKNDIESLSEIVGGMDRMRFFHEEGLMDFIKEVRWTEKDAIQTKDGIDIETLELSGTEKAAMGLLKDPRTVKFFRKFLMGYGLTKISKDTMCSSSCIMVLQGDDFSSKSYLEGGRVLQRIWIKANMLGISFQPVTAMLFIFHRVSQEANHGFSKEEEKEIIKLKTKFDNIFKKNAEKQDLFMFRLNVAGEPSVRAYRRDVEDTLILI</sequence>
<dbReference type="EMBL" id="FMXE01000017">
    <property type="protein sequence ID" value="SDA82428.1"/>
    <property type="molecule type" value="Genomic_DNA"/>
</dbReference>
<gene>
    <name evidence="2" type="ORF">SAMN03080617_02578</name>
</gene>
<dbReference type="GO" id="GO:0016491">
    <property type="term" value="F:oxidoreductase activity"/>
    <property type="evidence" value="ECO:0007669"/>
    <property type="project" value="InterPro"/>
</dbReference>
<accession>A0A1G5YI50</accession>
<dbReference type="STRING" id="279824.SAMN03080617_02578"/>
<dbReference type="Proteomes" id="UP000198756">
    <property type="component" value="Unassembled WGS sequence"/>
</dbReference>
<dbReference type="PANTHER" id="PTHR43267:SF3">
    <property type="entry name" value="THIF PROTEIN"/>
    <property type="match status" value="1"/>
</dbReference>
<dbReference type="InterPro" id="IPR045886">
    <property type="entry name" value="ThiF/MoeB/HesA"/>
</dbReference>
<dbReference type="CDD" id="cd01483">
    <property type="entry name" value="E1_enzyme_family"/>
    <property type="match status" value="1"/>
</dbReference>
<organism evidence="2 3">
    <name type="scientific">Algoriphagus alkaliphilus</name>
    <dbReference type="NCBI Taxonomy" id="279824"/>
    <lineage>
        <taxon>Bacteria</taxon>
        <taxon>Pseudomonadati</taxon>
        <taxon>Bacteroidota</taxon>
        <taxon>Cytophagia</taxon>
        <taxon>Cytophagales</taxon>
        <taxon>Cyclobacteriaceae</taxon>
        <taxon>Algoriphagus</taxon>
    </lineage>
</organism>
<evidence type="ECO:0000313" key="3">
    <source>
        <dbReference type="Proteomes" id="UP000198756"/>
    </source>
</evidence>